<dbReference type="SUPFAM" id="SSF53474">
    <property type="entry name" value="alpha/beta-Hydrolases"/>
    <property type="match status" value="1"/>
</dbReference>
<dbReference type="InterPro" id="IPR029058">
    <property type="entry name" value="AB_hydrolase_fold"/>
</dbReference>
<evidence type="ECO:0000256" key="2">
    <source>
        <dbReference type="ARBA" id="ARBA00022801"/>
    </source>
</evidence>
<keyword evidence="2" id="KW-0378">Hydrolase</keyword>
<gene>
    <name evidence="4" type="ORF">ABXS05_26505</name>
</gene>
<dbReference type="Pfam" id="PF02230">
    <property type="entry name" value="Abhydrolase_2"/>
    <property type="match status" value="1"/>
</dbReference>
<comment type="caution">
    <text evidence="4">The sequence shown here is derived from an EMBL/GenBank/DDBJ whole genome shotgun (WGS) entry which is preliminary data.</text>
</comment>
<protein>
    <submittedName>
        <fullName evidence="4">Prolyl oligopeptidase family serine peptidase</fullName>
    </submittedName>
</protein>
<comment type="similarity">
    <text evidence="1">Belongs to the AB hydrolase superfamily. AB hydrolase 2 family.</text>
</comment>
<evidence type="ECO:0000313" key="4">
    <source>
        <dbReference type="EMBL" id="MEW9309129.1"/>
    </source>
</evidence>
<dbReference type="PANTHER" id="PTHR10655">
    <property type="entry name" value="LYSOPHOSPHOLIPASE-RELATED"/>
    <property type="match status" value="1"/>
</dbReference>
<name>A0ABV3PU24_9HYPH</name>
<dbReference type="EMBL" id="JBFNQD010000012">
    <property type="protein sequence ID" value="MEW9309129.1"/>
    <property type="molecule type" value="Genomic_DNA"/>
</dbReference>
<dbReference type="PANTHER" id="PTHR10655:SF17">
    <property type="entry name" value="LYSOPHOSPHOLIPASE-LIKE PROTEIN 1"/>
    <property type="match status" value="1"/>
</dbReference>
<dbReference type="InterPro" id="IPR003140">
    <property type="entry name" value="PLipase/COase/thioEstase"/>
</dbReference>
<evidence type="ECO:0000313" key="5">
    <source>
        <dbReference type="Proteomes" id="UP001555786"/>
    </source>
</evidence>
<keyword evidence="5" id="KW-1185">Reference proteome</keyword>
<organism evidence="4 5">
    <name type="scientific">Labrys neptuniae</name>
    <dbReference type="NCBI Taxonomy" id="376174"/>
    <lineage>
        <taxon>Bacteria</taxon>
        <taxon>Pseudomonadati</taxon>
        <taxon>Pseudomonadota</taxon>
        <taxon>Alphaproteobacteria</taxon>
        <taxon>Hyphomicrobiales</taxon>
        <taxon>Xanthobacteraceae</taxon>
        <taxon>Labrys</taxon>
    </lineage>
</organism>
<dbReference type="RefSeq" id="WP_367625926.1">
    <property type="nucleotide sequence ID" value="NZ_JBFNQD010000012.1"/>
</dbReference>
<proteinExistence type="inferred from homology"/>
<dbReference type="InterPro" id="IPR050565">
    <property type="entry name" value="LYPA1-2/EST-like"/>
</dbReference>
<accession>A0ABV3PU24</accession>
<dbReference type="Gene3D" id="3.40.50.1820">
    <property type="entry name" value="alpha/beta hydrolase"/>
    <property type="match status" value="1"/>
</dbReference>
<feature type="domain" description="Phospholipase/carboxylesterase/thioesterase" evidence="3">
    <location>
        <begin position="7"/>
        <end position="200"/>
    </location>
</feature>
<sequence length="211" mass="22433">MTDQVTDSLVILLHGVAAFGYDLDPLASVLRRSLAKTAVVAPDAPFAYEQGPGRQWYSLEGVTPENRLARIAAVRPAFDALIGSLVAAHGLAGRLDRVALVGFSQGATLAFDAVARGRWPVGALVLLSGRFVTPAPFLPAHTTPVLLVHGSADGAVPPEETRRAAGMLQGAGMMVQSHILRGVGHTISPTGMKLTRRFLRERLYEAAMQFT</sequence>
<reference evidence="4 5" key="1">
    <citation type="submission" date="2024-07" db="EMBL/GenBank/DDBJ databases">
        <title>Description of Labrys sedimenti sp. nov., isolated from a diclofenac-degrading enrichment culture.</title>
        <authorList>
            <person name="Tancsics A."/>
            <person name="Csepanyi A."/>
        </authorList>
    </citation>
    <scope>NUCLEOTIDE SEQUENCE [LARGE SCALE GENOMIC DNA]</scope>
    <source>
        <strain evidence="4 5">LMG 23578</strain>
    </source>
</reference>
<dbReference type="Proteomes" id="UP001555786">
    <property type="component" value="Unassembled WGS sequence"/>
</dbReference>
<evidence type="ECO:0000259" key="3">
    <source>
        <dbReference type="Pfam" id="PF02230"/>
    </source>
</evidence>
<evidence type="ECO:0000256" key="1">
    <source>
        <dbReference type="ARBA" id="ARBA00006499"/>
    </source>
</evidence>